<dbReference type="InterPro" id="IPR013780">
    <property type="entry name" value="Glyco_hydro_b"/>
</dbReference>
<evidence type="ECO:0000256" key="4">
    <source>
        <dbReference type="ARBA" id="ARBA00023295"/>
    </source>
</evidence>
<dbReference type="SUPFAM" id="SSF81296">
    <property type="entry name" value="E set domains"/>
    <property type="match status" value="1"/>
</dbReference>
<dbReference type="SMART" id="SM00642">
    <property type="entry name" value="Aamy"/>
    <property type="match status" value="1"/>
</dbReference>
<dbReference type="SUPFAM" id="SSF51011">
    <property type="entry name" value="Glycosyl hydrolase domain"/>
    <property type="match status" value="1"/>
</dbReference>
<protein>
    <submittedName>
        <fullName evidence="6">Glycogen debranching protein GlgX</fullName>
    </submittedName>
</protein>
<dbReference type="NCBIfam" id="TIGR02100">
    <property type="entry name" value="glgX_debranch"/>
    <property type="match status" value="1"/>
</dbReference>
<dbReference type="GO" id="GO:0004135">
    <property type="term" value="F:amylo-alpha-1,6-glucosidase activity"/>
    <property type="evidence" value="ECO:0007669"/>
    <property type="project" value="InterPro"/>
</dbReference>
<evidence type="ECO:0000256" key="3">
    <source>
        <dbReference type="ARBA" id="ARBA00022946"/>
    </source>
</evidence>
<reference evidence="7" key="1">
    <citation type="submission" date="2020-01" db="EMBL/GenBank/DDBJ databases">
        <title>Caldichromatium gen. nov., sp. nov., a thermophilic purple sulfur bacterium member of the family Chromatiaceae isolated from Nakabusa hot spring, Japan.</title>
        <authorList>
            <person name="Saini M.K."/>
            <person name="Hanada S."/>
            <person name="Tank M."/>
        </authorList>
    </citation>
    <scope>NUCLEOTIDE SEQUENCE [LARGE SCALE GENOMIC DNA]</scope>
    <source>
        <strain evidence="7">No.7</strain>
    </source>
</reference>
<dbReference type="Gene3D" id="3.20.20.80">
    <property type="entry name" value="Glycosidases"/>
    <property type="match status" value="1"/>
</dbReference>
<dbReference type="InterPro" id="IPR017853">
    <property type="entry name" value="GH"/>
</dbReference>
<dbReference type="Gene3D" id="2.60.40.1180">
    <property type="entry name" value="Golgi alpha-mannosidase II"/>
    <property type="match status" value="1"/>
</dbReference>
<keyword evidence="3" id="KW-0809">Transit peptide</keyword>
<comment type="similarity">
    <text evidence="1">Belongs to the glycosyl hydrolase 13 family.</text>
</comment>
<dbReference type="InterPro" id="IPR013783">
    <property type="entry name" value="Ig-like_fold"/>
</dbReference>
<evidence type="ECO:0000256" key="1">
    <source>
        <dbReference type="ARBA" id="ARBA00008061"/>
    </source>
</evidence>
<dbReference type="EMBL" id="CP048029">
    <property type="protein sequence ID" value="QIK38154.1"/>
    <property type="molecule type" value="Genomic_DNA"/>
</dbReference>
<dbReference type="PANTHER" id="PTHR43002">
    <property type="entry name" value="GLYCOGEN DEBRANCHING ENZYME"/>
    <property type="match status" value="1"/>
</dbReference>
<dbReference type="RefSeq" id="WP_166270918.1">
    <property type="nucleotide sequence ID" value="NZ_CP048029.1"/>
</dbReference>
<evidence type="ECO:0000313" key="6">
    <source>
        <dbReference type="EMBL" id="QIK38154.1"/>
    </source>
</evidence>
<dbReference type="SUPFAM" id="SSF51445">
    <property type="entry name" value="(Trans)glycosidases"/>
    <property type="match status" value="1"/>
</dbReference>
<evidence type="ECO:0000313" key="7">
    <source>
        <dbReference type="Proteomes" id="UP000502699"/>
    </source>
</evidence>
<feature type="domain" description="Glycosyl hydrolase family 13 catalytic" evidence="5">
    <location>
        <begin position="157"/>
        <end position="568"/>
    </location>
</feature>
<sequence length="705" mass="79927">MAYPVLPGRRYPPGATVEDRGVNFSIYSRYATGAALLLYADVQSPAPFQVIRLDPRINRTFSFWHVLVEDLPPGTHYTWCLEGPDDPHGHGWRFDPRAELLDPWARAVNLGLWDRRRRLREGIRPHDAPRALVLADEYDWEGDRPLDIPSEEMIIYELHVGGFTRHPSSGVRHPGTFLGLIDKIPYLQRLGITHVELMPVMVFDEQDVPDGLWDAGLHNFWGYSPLGFFSPHPGYCVTPEQGTHRREFRDLVKALHRAGIGVILDVVFNHTCEGGAGGPILSFKGFGNEIFYCLDARDKAIYLDFTGCGNTFNANHPVVTHLLLDALAYWVREMHVDGFRFDLASALTRDSHGYPLVNPPLIWAIELSEILAETKVIAEAWDAAGLYQVGSFPGQRWMEWNGRYRDSIRRFVRGERGLVPEVATRLAGSSDLYEANLRQPINSINFVTCHDGFTLWDLVSYNRKHNLANHEGNRDGMDDNLSWNCGVEGETQDPEILALRRRQAKNLLTLLFLSQGVPLLLAGDEVLRTQGGNNNAWCQDNDIGWFDWSLVERNAAMLRFTRELIALRKRHRSLRRRHFLSGRPQTEGHLPDIVWHGLQLHSPPWSDPSAQFLAFTLAPVEADEPFLHVMLNMSEHALCFAIPEIAPARWYLALDTGRAPPTDIYPPEDQSPVVDDCQLVRARSILVLEGWHRQPTVSLSAIDPS</sequence>
<dbReference type="CDD" id="cd11326">
    <property type="entry name" value="AmyAc_Glg_debranch"/>
    <property type="match status" value="1"/>
</dbReference>
<gene>
    <name evidence="6" type="primary">glgX</name>
    <name evidence="6" type="ORF">GWK36_09360</name>
</gene>
<dbReference type="InterPro" id="IPR011837">
    <property type="entry name" value="Glycogen_debranch_GlgX"/>
</dbReference>
<evidence type="ECO:0000256" key="2">
    <source>
        <dbReference type="ARBA" id="ARBA00022801"/>
    </source>
</evidence>
<dbReference type="InterPro" id="IPR004193">
    <property type="entry name" value="Glyco_hydro_13_N"/>
</dbReference>
<dbReference type="CDD" id="cd02856">
    <property type="entry name" value="E_set_GDE_Isoamylase_N"/>
    <property type="match status" value="1"/>
</dbReference>
<dbReference type="InterPro" id="IPR044505">
    <property type="entry name" value="GlgX_Isoamylase_N_E_set"/>
</dbReference>
<dbReference type="InterPro" id="IPR048650">
    <property type="entry name" value="ISOA1-3-like_C"/>
</dbReference>
<dbReference type="GO" id="GO:0019156">
    <property type="term" value="F:isoamylase activity"/>
    <property type="evidence" value="ECO:0007669"/>
    <property type="project" value="UniProtKB-ARBA"/>
</dbReference>
<evidence type="ECO:0000259" key="5">
    <source>
        <dbReference type="SMART" id="SM00642"/>
    </source>
</evidence>
<accession>A0A6G7VDV7</accession>
<keyword evidence="4" id="KW-0326">Glycosidase</keyword>
<dbReference type="Pfam" id="PF21156">
    <property type="entry name" value="ISOA1-3_C"/>
    <property type="match status" value="1"/>
</dbReference>
<name>A0A6G7VDV7_9GAMM</name>
<proteinExistence type="inferred from homology"/>
<dbReference type="Proteomes" id="UP000502699">
    <property type="component" value="Chromosome"/>
</dbReference>
<dbReference type="InterPro" id="IPR014756">
    <property type="entry name" value="Ig_E-set"/>
</dbReference>
<dbReference type="GO" id="GO:0005980">
    <property type="term" value="P:glycogen catabolic process"/>
    <property type="evidence" value="ECO:0007669"/>
    <property type="project" value="InterPro"/>
</dbReference>
<dbReference type="Pfam" id="PF02922">
    <property type="entry name" value="CBM_48"/>
    <property type="match status" value="1"/>
</dbReference>
<dbReference type="Gene3D" id="2.60.40.10">
    <property type="entry name" value="Immunoglobulins"/>
    <property type="match status" value="1"/>
</dbReference>
<dbReference type="AlphaFoldDB" id="A0A6G7VDV7"/>
<keyword evidence="2" id="KW-0378">Hydrolase</keyword>
<keyword evidence="7" id="KW-1185">Reference proteome</keyword>
<organism evidence="6 7">
    <name type="scientific">Caldichromatium japonicum</name>
    <dbReference type="NCBI Taxonomy" id="2699430"/>
    <lineage>
        <taxon>Bacteria</taxon>
        <taxon>Pseudomonadati</taxon>
        <taxon>Pseudomonadota</taxon>
        <taxon>Gammaproteobacteria</taxon>
        <taxon>Chromatiales</taxon>
        <taxon>Chromatiaceae</taxon>
        <taxon>Caldichromatium</taxon>
    </lineage>
</organism>
<dbReference type="KEGG" id="cjap:GWK36_09360"/>
<dbReference type="Pfam" id="PF00128">
    <property type="entry name" value="Alpha-amylase"/>
    <property type="match status" value="1"/>
</dbReference>
<dbReference type="InterPro" id="IPR006047">
    <property type="entry name" value="GH13_cat_dom"/>
</dbReference>